<dbReference type="InterPro" id="IPR015590">
    <property type="entry name" value="Aldehyde_DH_dom"/>
</dbReference>
<evidence type="ECO:0000256" key="2">
    <source>
        <dbReference type="ARBA" id="ARBA00022857"/>
    </source>
</evidence>
<dbReference type="InterPro" id="IPR016162">
    <property type="entry name" value="Ald_DH_N"/>
</dbReference>
<dbReference type="Gene3D" id="3.40.605.10">
    <property type="entry name" value="Aldehyde Dehydrogenase, Chain A, domain 1"/>
    <property type="match status" value="1"/>
</dbReference>
<proteinExistence type="inferred from homology"/>
<keyword evidence="6" id="KW-1185">Reference proteome</keyword>
<dbReference type="Proteomes" id="UP000188342">
    <property type="component" value="Unassembled WGS sequence"/>
</dbReference>
<comment type="similarity">
    <text evidence="1">Belongs to the aldehyde dehydrogenase family.</text>
</comment>
<evidence type="ECO:0000256" key="1">
    <source>
        <dbReference type="ARBA" id="ARBA00009986"/>
    </source>
</evidence>
<dbReference type="InterPro" id="IPR016163">
    <property type="entry name" value="Ald_DH_C"/>
</dbReference>
<dbReference type="PANTHER" id="PTHR43217">
    <property type="entry name" value="SUCCINATE SEMIALDEHYDE DEHYDROGENASE [NAD(P)+] SAD"/>
    <property type="match status" value="1"/>
</dbReference>
<dbReference type="Pfam" id="PF00171">
    <property type="entry name" value="Aldedh"/>
    <property type="match status" value="1"/>
</dbReference>
<organism evidence="5 6">
    <name type="scientific">Luteococcus japonicus LSP_Lj1</name>
    <dbReference type="NCBI Taxonomy" id="1255658"/>
    <lineage>
        <taxon>Bacteria</taxon>
        <taxon>Bacillati</taxon>
        <taxon>Actinomycetota</taxon>
        <taxon>Actinomycetes</taxon>
        <taxon>Propionibacteriales</taxon>
        <taxon>Propionibacteriaceae</taxon>
        <taxon>Luteococcus</taxon>
    </lineage>
</organism>
<evidence type="ECO:0000313" key="6">
    <source>
        <dbReference type="Proteomes" id="UP000188342"/>
    </source>
</evidence>
<dbReference type="SUPFAM" id="SSF53720">
    <property type="entry name" value="ALDH-like"/>
    <property type="match status" value="1"/>
</dbReference>
<name>A0A1R4K6C3_9ACTN</name>
<dbReference type="STRING" id="1255658.FM114_11820"/>
<dbReference type="EC" id="1.2.1.16" evidence="5"/>
<sequence length="463" mass="49653">MGYATTNPFTGDVEKTFETATTEQIEAAITLADQAFQTWRDKPVAERVQVLQKAADLLRADVRGFASMLTKEMGKLIGEAEAEVNLCIGMLEYYVANAEEQLAPRTLPAKGFDQGDVVIHHEPLGVLYAVEPWNFPFYQVIRIGAPQFSAGNSIVLKHASNVPQSSLAMEKLFRDAGAPEGLLVNVFASHEAAEQILSDPRVRGVALTGSEGAGASVAATAAKHLTKSTLELGGADAFIVLDDAEVDKAVKWAVFGRHWNAGQVCCSSKRVIVVDGVYDDFLAKYRQGVAELVAGDPMAEETTLAPLSSQAAADDLAKLVEQAREEGCTVEEVGDPVPEQGAFFQPTIITDIPEGSKTSQQEFFGPVSQIYRAKDADDAVRIANASPFGLGGSVFTTDEEEGRALARRLDTGMVYINQPTGVKADIPFGGTKRSGYGRELVDLGLLEFVNDKVVVVSDIDGSF</sequence>
<evidence type="ECO:0000259" key="4">
    <source>
        <dbReference type="Pfam" id="PF00171"/>
    </source>
</evidence>
<dbReference type="GO" id="GO:0004030">
    <property type="term" value="F:aldehyde dehydrogenase [NAD(P)+] activity"/>
    <property type="evidence" value="ECO:0007669"/>
    <property type="project" value="InterPro"/>
</dbReference>
<accession>A0A1R4K6C3</accession>
<dbReference type="InterPro" id="IPR016161">
    <property type="entry name" value="Ald_DH/histidinol_DH"/>
</dbReference>
<dbReference type="InterPro" id="IPR047110">
    <property type="entry name" value="GABD/Sad-like"/>
</dbReference>
<dbReference type="RefSeq" id="WP_094765350.1">
    <property type="nucleotide sequence ID" value="NZ_FUKQ01000044.1"/>
</dbReference>
<gene>
    <name evidence="5" type="ORF">FM114_11820</name>
</gene>
<keyword evidence="3 5" id="KW-0560">Oxidoreductase</keyword>
<dbReference type="EMBL" id="FUKQ01000044">
    <property type="protein sequence ID" value="SJN39910.1"/>
    <property type="molecule type" value="Genomic_DNA"/>
</dbReference>
<evidence type="ECO:0000256" key="3">
    <source>
        <dbReference type="ARBA" id="ARBA00023002"/>
    </source>
</evidence>
<dbReference type="PANTHER" id="PTHR43217:SF2">
    <property type="entry name" value="SUCCINATE-SEMIALDEHYDE DEHYDROGENASE [NADP(+)]"/>
    <property type="match status" value="1"/>
</dbReference>
<dbReference type="Gene3D" id="3.40.309.10">
    <property type="entry name" value="Aldehyde Dehydrogenase, Chain A, domain 2"/>
    <property type="match status" value="1"/>
</dbReference>
<dbReference type="GO" id="GO:0004777">
    <property type="term" value="F:succinate-semialdehyde dehydrogenase (NAD+) activity"/>
    <property type="evidence" value="ECO:0007669"/>
    <property type="project" value="UniProtKB-EC"/>
</dbReference>
<dbReference type="FunFam" id="3.40.309.10:FF:000058">
    <property type="entry name" value="Succinate-semialdehyde dehydrogenase"/>
    <property type="match status" value="1"/>
</dbReference>
<reference evidence="5 6" key="1">
    <citation type="submission" date="2017-02" db="EMBL/GenBank/DDBJ databases">
        <authorList>
            <person name="Peterson S.W."/>
        </authorList>
    </citation>
    <scope>NUCLEOTIDE SEQUENCE [LARGE SCALE GENOMIC DNA]</scope>
    <source>
        <strain evidence="5 6">LSP_Lj1</strain>
    </source>
</reference>
<dbReference type="FunFam" id="3.40.605.10:FF:000012">
    <property type="entry name" value="NAD-dependent succinate-semialdehyde dehydrogenase"/>
    <property type="match status" value="1"/>
</dbReference>
<evidence type="ECO:0000313" key="5">
    <source>
        <dbReference type="EMBL" id="SJN39910.1"/>
    </source>
</evidence>
<dbReference type="OrthoDB" id="6882680at2"/>
<keyword evidence="2" id="KW-0521">NADP</keyword>
<dbReference type="EC" id="1.2.1.24" evidence="5"/>
<protein>
    <submittedName>
        <fullName evidence="5">Succinate-semialdehyde dehydrogenase [NAD] Succinate-semialdehyde dehydrogenase [NAD(P)+]</fullName>
        <ecNumber evidence="5">1.2.1.16</ecNumber>
        <ecNumber evidence="5">1.2.1.24</ecNumber>
    </submittedName>
</protein>
<dbReference type="CDD" id="cd07100">
    <property type="entry name" value="ALDH_SSADH1_GabD1"/>
    <property type="match status" value="1"/>
</dbReference>
<dbReference type="AlphaFoldDB" id="A0A1R4K6C3"/>
<dbReference type="InterPro" id="IPR044148">
    <property type="entry name" value="ALDH_GabD1-like"/>
</dbReference>
<feature type="domain" description="Aldehyde dehydrogenase" evidence="4">
    <location>
        <begin position="4"/>
        <end position="454"/>
    </location>
</feature>